<dbReference type="PATRIC" id="fig|999552.6.peg.1354"/>
<dbReference type="STRING" id="999552.METH_06710"/>
<dbReference type="AlphaFoldDB" id="V9VYV2"/>
<dbReference type="HOGENOM" id="CLU_1967806_0_0_5"/>
<sequence length="127" mass="14481">MIRQPTPPRKAFAWWNAALRDPRTPRHEGEPQAGYYKRRTVKNGPWVPLRIRLVQAIDRETGELTEPEIHVAEQDGASFDPNPIWTHCRPISSREFNDLTARQEDLPLMAATHAPVDLSETPIRPGA</sequence>
<evidence type="ECO:0000313" key="2">
    <source>
        <dbReference type="Proteomes" id="UP000018780"/>
    </source>
</evidence>
<organism evidence="1 2">
    <name type="scientific">Leisingera methylohalidivorans DSM 14336</name>
    <dbReference type="NCBI Taxonomy" id="999552"/>
    <lineage>
        <taxon>Bacteria</taxon>
        <taxon>Pseudomonadati</taxon>
        <taxon>Pseudomonadota</taxon>
        <taxon>Alphaproteobacteria</taxon>
        <taxon>Rhodobacterales</taxon>
        <taxon>Roseobacteraceae</taxon>
        <taxon>Leisingera</taxon>
    </lineage>
</organism>
<keyword evidence="2" id="KW-1185">Reference proteome</keyword>
<name>V9VYV2_9RHOB</name>
<reference evidence="1 2" key="1">
    <citation type="submission" date="2013-09" db="EMBL/GenBank/DDBJ databases">
        <authorList>
            <consortium name="DOE Joint Genome Institute"/>
            <person name="Klenk H.-P."/>
            <person name="Huntemann M."/>
            <person name="Han J."/>
            <person name="Chen A."/>
            <person name="Kyrpides N."/>
            <person name="Mavromatis K."/>
            <person name="Markowitz V."/>
            <person name="Palaniappan K."/>
            <person name="Ivanova N."/>
            <person name="Schaumberg A."/>
            <person name="Pati A."/>
            <person name="Liolios K."/>
            <person name="Nordberg H.P."/>
            <person name="Cantor M.N."/>
            <person name="Hua S.X."/>
            <person name="Woyke T."/>
        </authorList>
    </citation>
    <scope>NUCLEOTIDE SEQUENCE [LARGE SCALE GENOMIC DNA]</scope>
    <source>
        <strain evidence="1 2">DSM 14336</strain>
    </source>
</reference>
<accession>V9VYV2</accession>
<dbReference type="EMBL" id="CP006773">
    <property type="protein sequence ID" value="AHD02929.1"/>
    <property type="molecule type" value="Genomic_DNA"/>
</dbReference>
<gene>
    <name evidence="1" type="ORF">METH_06710</name>
</gene>
<proteinExistence type="predicted"/>
<evidence type="ECO:0000313" key="1">
    <source>
        <dbReference type="EMBL" id="AHD02929.1"/>
    </source>
</evidence>
<dbReference type="Proteomes" id="UP000018780">
    <property type="component" value="Chromosome"/>
</dbReference>
<dbReference type="RefSeq" id="WP_024089619.1">
    <property type="nucleotide sequence ID" value="NC_023135.1"/>
</dbReference>
<protein>
    <submittedName>
        <fullName evidence="1">Uncharacterized protein</fullName>
    </submittedName>
</protein>
<dbReference type="OrthoDB" id="8114479at2"/>
<dbReference type="KEGG" id="lmd:METH_06710"/>